<dbReference type="EMBL" id="MCGE01000049">
    <property type="protein sequence ID" value="ORZ04638.1"/>
    <property type="molecule type" value="Genomic_DNA"/>
</dbReference>
<proteinExistence type="predicted"/>
<keyword evidence="2" id="KW-1185">Reference proteome</keyword>
<dbReference type="AlphaFoldDB" id="A0A1X2HXS6"/>
<protein>
    <submittedName>
        <fullName evidence="1">Uncharacterized protein</fullName>
    </submittedName>
</protein>
<evidence type="ECO:0000313" key="1">
    <source>
        <dbReference type="EMBL" id="ORZ04638.1"/>
    </source>
</evidence>
<comment type="caution">
    <text evidence="1">The sequence shown here is derived from an EMBL/GenBank/DDBJ whole genome shotgun (WGS) entry which is preliminary data.</text>
</comment>
<dbReference type="Proteomes" id="UP000193560">
    <property type="component" value="Unassembled WGS sequence"/>
</dbReference>
<dbReference type="OrthoDB" id="2265046at2759"/>
<gene>
    <name evidence="1" type="ORF">BCR42DRAFT_338552</name>
</gene>
<sequence>MPLATSARPVYFNMNVYSRPNGKGMIQHIRHTIVEEDEPPSCFNLQSRHIGSVDLNDPFIKLTFYRSKDCLGASIHSMKTTCTHSSVKLMIKAKSVSIKRLKLVSVE</sequence>
<reference evidence="1 2" key="1">
    <citation type="submission" date="2016-07" db="EMBL/GenBank/DDBJ databases">
        <title>Pervasive Adenine N6-methylation of Active Genes in Fungi.</title>
        <authorList>
            <consortium name="DOE Joint Genome Institute"/>
            <person name="Mondo S.J."/>
            <person name="Dannebaum R.O."/>
            <person name="Kuo R.C."/>
            <person name="Labutti K."/>
            <person name="Haridas S."/>
            <person name="Kuo A."/>
            <person name="Salamov A."/>
            <person name="Ahrendt S.R."/>
            <person name="Lipzen A."/>
            <person name="Sullivan W."/>
            <person name="Andreopoulos W.B."/>
            <person name="Clum A."/>
            <person name="Lindquist E."/>
            <person name="Daum C."/>
            <person name="Ramamoorthy G.K."/>
            <person name="Gryganskyi A."/>
            <person name="Culley D."/>
            <person name="Magnuson J.K."/>
            <person name="James T.Y."/>
            <person name="O'Malley M.A."/>
            <person name="Stajich J.E."/>
            <person name="Spatafora J.W."/>
            <person name="Visel A."/>
            <person name="Grigoriev I.V."/>
        </authorList>
    </citation>
    <scope>NUCLEOTIDE SEQUENCE [LARGE SCALE GENOMIC DNA]</scope>
    <source>
        <strain evidence="1 2">NRRL 1336</strain>
    </source>
</reference>
<name>A0A1X2HXS6_9FUNG</name>
<organism evidence="1 2">
    <name type="scientific">Absidia repens</name>
    <dbReference type="NCBI Taxonomy" id="90262"/>
    <lineage>
        <taxon>Eukaryota</taxon>
        <taxon>Fungi</taxon>
        <taxon>Fungi incertae sedis</taxon>
        <taxon>Mucoromycota</taxon>
        <taxon>Mucoromycotina</taxon>
        <taxon>Mucoromycetes</taxon>
        <taxon>Mucorales</taxon>
        <taxon>Cunninghamellaceae</taxon>
        <taxon>Absidia</taxon>
    </lineage>
</organism>
<accession>A0A1X2HXS6</accession>
<evidence type="ECO:0000313" key="2">
    <source>
        <dbReference type="Proteomes" id="UP000193560"/>
    </source>
</evidence>